<reference evidence="1" key="1">
    <citation type="submission" date="2022-03" db="EMBL/GenBank/DDBJ databases">
        <authorList>
            <person name="Sayadi A."/>
        </authorList>
    </citation>
    <scope>NUCLEOTIDE SEQUENCE</scope>
</reference>
<proteinExistence type="predicted"/>
<gene>
    <name evidence="1" type="ORF">ACAOBT_LOCUS26612</name>
</gene>
<organism evidence="1 2">
    <name type="scientific">Acanthoscelides obtectus</name>
    <name type="common">Bean weevil</name>
    <name type="synonym">Bruchus obtectus</name>
    <dbReference type="NCBI Taxonomy" id="200917"/>
    <lineage>
        <taxon>Eukaryota</taxon>
        <taxon>Metazoa</taxon>
        <taxon>Ecdysozoa</taxon>
        <taxon>Arthropoda</taxon>
        <taxon>Hexapoda</taxon>
        <taxon>Insecta</taxon>
        <taxon>Pterygota</taxon>
        <taxon>Neoptera</taxon>
        <taxon>Endopterygota</taxon>
        <taxon>Coleoptera</taxon>
        <taxon>Polyphaga</taxon>
        <taxon>Cucujiformia</taxon>
        <taxon>Chrysomeloidea</taxon>
        <taxon>Chrysomelidae</taxon>
        <taxon>Bruchinae</taxon>
        <taxon>Bruchini</taxon>
        <taxon>Acanthoscelides</taxon>
    </lineage>
</organism>
<protein>
    <submittedName>
        <fullName evidence="1">Uncharacterized protein</fullName>
    </submittedName>
</protein>
<accession>A0A9P0PX07</accession>
<dbReference type="EMBL" id="CAKOFQ010007482">
    <property type="protein sequence ID" value="CAH2002117.1"/>
    <property type="molecule type" value="Genomic_DNA"/>
</dbReference>
<sequence>MSIGNITSGFRATGICPYDKDVLPIEAFAPSLATEKPYLETTAAADDSEYDSDDYLPLGWHLLRRSCSLDGFIASLPKTLLHKRHIGDCLSGNDGMKPNFK</sequence>
<keyword evidence="2" id="KW-1185">Reference proteome</keyword>
<dbReference type="AlphaFoldDB" id="A0A9P0PX07"/>
<comment type="caution">
    <text evidence="1">The sequence shown here is derived from an EMBL/GenBank/DDBJ whole genome shotgun (WGS) entry which is preliminary data.</text>
</comment>
<name>A0A9P0PX07_ACAOB</name>
<evidence type="ECO:0000313" key="2">
    <source>
        <dbReference type="Proteomes" id="UP001152888"/>
    </source>
</evidence>
<dbReference type="Proteomes" id="UP001152888">
    <property type="component" value="Unassembled WGS sequence"/>
</dbReference>
<dbReference type="OrthoDB" id="10071617at2759"/>
<evidence type="ECO:0000313" key="1">
    <source>
        <dbReference type="EMBL" id="CAH2002117.1"/>
    </source>
</evidence>